<dbReference type="PANTHER" id="PTHR34034:SF2">
    <property type="entry name" value="PROTEIN FAM180A"/>
    <property type="match status" value="1"/>
</dbReference>
<reference evidence="1 2" key="1">
    <citation type="journal article" date="2024" name="Proc. Natl. Acad. Sci. U.S.A.">
        <title>The genetic regulatory architecture and epigenomic basis for age-related changes in rattlesnake venom.</title>
        <authorList>
            <person name="Hogan M.P."/>
            <person name="Holding M.L."/>
            <person name="Nystrom G.S."/>
            <person name="Colston T.J."/>
            <person name="Bartlett D.A."/>
            <person name="Mason A.J."/>
            <person name="Ellsworth S.A."/>
            <person name="Rautsaw R.M."/>
            <person name="Lawrence K.C."/>
            <person name="Strickland J.L."/>
            <person name="He B."/>
            <person name="Fraser P."/>
            <person name="Margres M.J."/>
            <person name="Gilbert D.M."/>
            <person name="Gibbs H.L."/>
            <person name="Parkinson C.L."/>
            <person name="Rokyta D.R."/>
        </authorList>
    </citation>
    <scope>NUCLEOTIDE SEQUENCE [LARGE SCALE GENOMIC DNA]</scope>
    <source>
        <strain evidence="1">DRR0105</strain>
    </source>
</reference>
<evidence type="ECO:0000313" key="1">
    <source>
        <dbReference type="EMBL" id="KAK9400074.1"/>
    </source>
</evidence>
<accession>A0AAW1BDV6</accession>
<dbReference type="AlphaFoldDB" id="A0AAW1BDV6"/>
<proteinExistence type="predicted"/>
<dbReference type="Proteomes" id="UP001474421">
    <property type="component" value="Unassembled WGS sequence"/>
</dbReference>
<organism evidence="1 2">
    <name type="scientific">Crotalus adamanteus</name>
    <name type="common">Eastern diamondback rattlesnake</name>
    <dbReference type="NCBI Taxonomy" id="8729"/>
    <lineage>
        <taxon>Eukaryota</taxon>
        <taxon>Metazoa</taxon>
        <taxon>Chordata</taxon>
        <taxon>Craniata</taxon>
        <taxon>Vertebrata</taxon>
        <taxon>Euteleostomi</taxon>
        <taxon>Lepidosauria</taxon>
        <taxon>Squamata</taxon>
        <taxon>Bifurcata</taxon>
        <taxon>Unidentata</taxon>
        <taxon>Episquamata</taxon>
        <taxon>Toxicofera</taxon>
        <taxon>Serpentes</taxon>
        <taxon>Colubroidea</taxon>
        <taxon>Viperidae</taxon>
        <taxon>Crotalinae</taxon>
        <taxon>Crotalus</taxon>
    </lineage>
</organism>
<dbReference type="PANTHER" id="PTHR34034">
    <property type="entry name" value="PROTEIN FAM180A-RELATED"/>
    <property type="match status" value="1"/>
</dbReference>
<comment type="caution">
    <text evidence="1">The sequence shown here is derived from an EMBL/GenBank/DDBJ whole genome shotgun (WGS) entry which is preliminary data.</text>
</comment>
<evidence type="ECO:0008006" key="3">
    <source>
        <dbReference type="Google" id="ProtNLM"/>
    </source>
</evidence>
<name>A0AAW1BDV6_CROAD</name>
<keyword evidence="2" id="KW-1185">Reference proteome</keyword>
<dbReference type="EMBL" id="JAOTOJ010000006">
    <property type="protein sequence ID" value="KAK9400074.1"/>
    <property type="molecule type" value="Genomic_DNA"/>
</dbReference>
<protein>
    <recommendedName>
        <fullName evidence="3">Protein FAM180A</fullName>
    </recommendedName>
</protein>
<evidence type="ECO:0000313" key="2">
    <source>
        <dbReference type="Proteomes" id="UP001474421"/>
    </source>
</evidence>
<dbReference type="Pfam" id="PF15173">
    <property type="entry name" value="FAM180"/>
    <property type="match status" value="1"/>
</dbReference>
<sequence length="154" mass="17634">MSNATFFPAAHRVKRSSAVLLNPVLQKSREDVDLLFEFLLGELEIDDDLKITVKDEELASTRKAMMFDTLCNDVIPKSITEIRRLSSRLSGYPGMLKKEDFERTVLTMVYTAYRTAQSQGHQKDTWAESFVNLYKLLMHDLKLLSSQAPTSQRT</sequence>
<gene>
    <name evidence="1" type="ORF">NXF25_013093</name>
</gene>
<dbReference type="InterPro" id="IPR029170">
    <property type="entry name" value="FAM180"/>
</dbReference>